<protein>
    <submittedName>
        <fullName evidence="4">Uncharacterized protein</fullName>
    </submittedName>
</protein>
<dbReference type="Gene3D" id="3.40.50.720">
    <property type="entry name" value="NAD(P)-binding Rossmann-like Domain"/>
    <property type="match status" value="1"/>
</dbReference>
<name>A0A835L432_SPOEX</name>
<dbReference type="PRINTS" id="PR00080">
    <property type="entry name" value="SDRFAMILY"/>
</dbReference>
<dbReference type="AlphaFoldDB" id="A0A835L432"/>
<evidence type="ECO:0000256" key="3">
    <source>
        <dbReference type="RuleBase" id="RU000363"/>
    </source>
</evidence>
<dbReference type="Proteomes" id="UP000648187">
    <property type="component" value="Unassembled WGS sequence"/>
</dbReference>
<evidence type="ECO:0000313" key="5">
    <source>
        <dbReference type="Proteomes" id="UP000648187"/>
    </source>
</evidence>
<dbReference type="InterPro" id="IPR036291">
    <property type="entry name" value="NAD(P)-bd_dom_sf"/>
</dbReference>
<evidence type="ECO:0000256" key="2">
    <source>
        <dbReference type="ARBA" id="ARBA00023002"/>
    </source>
</evidence>
<dbReference type="PRINTS" id="PR00081">
    <property type="entry name" value="GDHRDH"/>
</dbReference>
<reference evidence="4" key="1">
    <citation type="submission" date="2020-08" db="EMBL/GenBank/DDBJ databases">
        <title>Spodoptera exigua strain:BAW_Kor-Di-RS1 Genome sequencing and assembly.</title>
        <authorList>
            <person name="Kim J."/>
            <person name="Nam H.Y."/>
            <person name="Kwon M."/>
            <person name="Choi J.H."/>
            <person name="Cho S.R."/>
            <person name="Kim G.-H."/>
        </authorList>
    </citation>
    <scope>NUCLEOTIDE SEQUENCE</scope>
    <source>
        <strain evidence="4">BAW_Kor-Di-RS1</strain>
        <tissue evidence="4">Whole-body</tissue>
    </source>
</reference>
<dbReference type="SUPFAM" id="SSF51735">
    <property type="entry name" value="NAD(P)-binding Rossmann-fold domains"/>
    <property type="match status" value="1"/>
</dbReference>
<organism evidence="4 5">
    <name type="scientific">Spodoptera exigua</name>
    <name type="common">Beet armyworm</name>
    <name type="synonym">Noctua fulgens</name>
    <dbReference type="NCBI Taxonomy" id="7107"/>
    <lineage>
        <taxon>Eukaryota</taxon>
        <taxon>Metazoa</taxon>
        <taxon>Ecdysozoa</taxon>
        <taxon>Arthropoda</taxon>
        <taxon>Hexapoda</taxon>
        <taxon>Insecta</taxon>
        <taxon>Pterygota</taxon>
        <taxon>Neoptera</taxon>
        <taxon>Endopterygota</taxon>
        <taxon>Lepidoptera</taxon>
        <taxon>Glossata</taxon>
        <taxon>Ditrysia</taxon>
        <taxon>Noctuoidea</taxon>
        <taxon>Noctuidae</taxon>
        <taxon>Amphipyrinae</taxon>
        <taxon>Spodoptera</taxon>
    </lineage>
</organism>
<gene>
    <name evidence="4" type="ORF">HW555_006942</name>
</gene>
<dbReference type="Pfam" id="PF00106">
    <property type="entry name" value="adh_short"/>
    <property type="match status" value="1"/>
</dbReference>
<evidence type="ECO:0000256" key="1">
    <source>
        <dbReference type="ARBA" id="ARBA00006484"/>
    </source>
</evidence>
<dbReference type="EMBL" id="JACKWZ010000111">
    <property type="protein sequence ID" value="KAF9415415.1"/>
    <property type="molecule type" value="Genomic_DNA"/>
</dbReference>
<dbReference type="PANTHER" id="PTHR43115:SF4">
    <property type="entry name" value="DEHYDROGENASE_REDUCTASE SDR FAMILY MEMBER 11"/>
    <property type="match status" value="1"/>
</dbReference>
<keyword evidence="5" id="KW-1185">Reference proteome</keyword>
<comment type="similarity">
    <text evidence="1 3">Belongs to the short-chain dehydrogenases/reductases (SDR) family.</text>
</comment>
<dbReference type="InterPro" id="IPR002347">
    <property type="entry name" value="SDR_fam"/>
</dbReference>
<dbReference type="GO" id="GO:0016491">
    <property type="term" value="F:oxidoreductase activity"/>
    <property type="evidence" value="ECO:0007669"/>
    <property type="project" value="UniProtKB-KW"/>
</dbReference>
<keyword evidence="2" id="KW-0560">Oxidoreductase</keyword>
<sequence>MQCWINKVVIITDCSDNIGFAVMEKLAKSGINVIGFTKNESVLEEVTKRLNEMAKTNGKIVLFNCDIVDTKQTIAVFQRIKDEYEGVDVLINNAQYDIDCLVSTGTSEDIKNFIDININALITCIRLAAGSMIERQTRGHIINMNDIISYEIPRDSRKSVYIATKAATTSINEILRHEFRFLKANIKVTNIACGSIEGITETVTDAPKLQVKDVAKLVKLILNTPEHLQVHEIMLDSVIE</sequence>
<evidence type="ECO:0000313" key="4">
    <source>
        <dbReference type="EMBL" id="KAF9415415.1"/>
    </source>
</evidence>
<comment type="caution">
    <text evidence="4">The sequence shown here is derived from an EMBL/GenBank/DDBJ whole genome shotgun (WGS) entry which is preliminary data.</text>
</comment>
<dbReference type="PANTHER" id="PTHR43115">
    <property type="entry name" value="DEHYDROGENASE/REDUCTASE SDR FAMILY MEMBER 11"/>
    <property type="match status" value="1"/>
</dbReference>
<accession>A0A835L432</accession>
<proteinExistence type="inferred from homology"/>